<feature type="compositionally biased region" description="Basic and acidic residues" evidence="1">
    <location>
        <begin position="38"/>
        <end position="58"/>
    </location>
</feature>
<sequence>MKLNRLSSFAAGIFLATAISSAAYFTIGTEASKAPAQTKEDKSDSASKPSDEKMKAELESSGYVVQTTEEYNKSLQKAKKAAQEEIASNEPQKEVVNEVIINVTDGMTSIDVGRMLEQAKIVENAFQFTKEVEKKGVENRLRPGTYKITSEMTPDQVISTIFKE</sequence>
<feature type="signal peptide" evidence="2">
    <location>
        <begin position="1"/>
        <end position="22"/>
    </location>
</feature>
<name>A0ABS2RBA4_9BACI</name>
<dbReference type="Proteomes" id="UP000823485">
    <property type="component" value="Unassembled WGS sequence"/>
</dbReference>
<keyword evidence="4" id="KW-1185">Reference proteome</keyword>
<feature type="region of interest" description="Disordered" evidence="1">
    <location>
        <begin position="30"/>
        <end position="61"/>
    </location>
</feature>
<dbReference type="EMBL" id="JAFBFH010000034">
    <property type="protein sequence ID" value="MBM7716879.1"/>
    <property type="molecule type" value="Genomic_DNA"/>
</dbReference>
<comment type="caution">
    <text evidence="3">The sequence shown here is derived from an EMBL/GenBank/DDBJ whole genome shotgun (WGS) entry which is preliminary data.</text>
</comment>
<feature type="chain" id="PRO_5045088116" evidence="2">
    <location>
        <begin position="23"/>
        <end position="164"/>
    </location>
</feature>
<gene>
    <name evidence="3" type="ORF">JOC94_003903</name>
</gene>
<evidence type="ECO:0000256" key="1">
    <source>
        <dbReference type="SAM" id="MobiDB-lite"/>
    </source>
</evidence>
<organism evidence="3 4">
    <name type="scientific">Siminovitchia thermophila</name>
    <dbReference type="NCBI Taxonomy" id="1245522"/>
    <lineage>
        <taxon>Bacteria</taxon>
        <taxon>Bacillati</taxon>
        <taxon>Bacillota</taxon>
        <taxon>Bacilli</taxon>
        <taxon>Bacillales</taxon>
        <taxon>Bacillaceae</taxon>
        <taxon>Siminovitchia</taxon>
    </lineage>
</organism>
<evidence type="ECO:0000313" key="3">
    <source>
        <dbReference type="EMBL" id="MBM7716879.1"/>
    </source>
</evidence>
<reference evidence="3 4" key="1">
    <citation type="submission" date="2021-01" db="EMBL/GenBank/DDBJ databases">
        <title>Genomic Encyclopedia of Type Strains, Phase IV (KMG-IV): sequencing the most valuable type-strain genomes for metagenomic binning, comparative biology and taxonomic classification.</title>
        <authorList>
            <person name="Goeker M."/>
        </authorList>
    </citation>
    <scope>NUCLEOTIDE SEQUENCE [LARGE SCALE GENOMIC DNA]</scope>
    <source>
        <strain evidence="3 4">DSM 105453</strain>
    </source>
</reference>
<evidence type="ECO:0000313" key="4">
    <source>
        <dbReference type="Proteomes" id="UP000823485"/>
    </source>
</evidence>
<accession>A0ABS2RBA4</accession>
<proteinExistence type="predicted"/>
<keyword evidence="2" id="KW-0732">Signal</keyword>
<protein>
    <submittedName>
        <fullName evidence="3">CHASE3 domain sensor protein</fullName>
    </submittedName>
</protein>
<dbReference type="Gene3D" id="3.30.1490.480">
    <property type="entry name" value="Endolytic murein transglycosylase"/>
    <property type="match status" value="1"/>
</dbReference>
<dbReference type="RefSeq" id="WP_077113462.1">
    <property type="nucleotide sequence ID" value="NZ_JAFBFH010000034.1"/>
</dbReference>
<evidence type="ECO:0000256" key="2">
    <source>
        <dbReference type="SAM" id="SignalP"/>
    </source>
</evidence>